<gene>
    <name evidence="2" type="ORF">SAMN05216464_106191</name>
</gene>
<feature type="transmembrane region" description="Helical" evidence="1">
    <location>
        <begin position="75"/>
        <end position="97"/>
    </location>
</feature>
<feature type="transmembrane region" description="Helical" evidence="1">
    <location>
        <begin position="168"/>
        <end position="185"/>
    </location>
</feature>
<organism evidence="2 3">
    <name type="scientific">Mucilaginibacter pineti</name>
    <dbReference type="NCBI Taxonomy" id="1391627"/>
    <lineage>
        <taxon>Bacteria</taxon>
        <taxon>Pseudomonadati</taxon>
        <taxon>Bacteroidota</taxon>
        <taxon>Sphingobacteriia</taxon>
        <taxon>Sphingobacteriales</taxon>
        <taxon>Sphingobacteriaceae</taxon>
        <taxon>Mucilaginibacter</taxon>
    </lineage>
</organism>
<keyword evidence="3" id="KW-1185">Reference proteome</keyword>
<evidence type="ECO:0000256" key="1">
    <source>
        <dbReference type="SAM" id="Phobius"/>
    </source>
</evidence>
<dbReference type="Proteomes" id="UP000199072">
    <property type="component" value="Unassembled WGS sequence"/>
</dbReference>
<dbReference type="PANTHER" id="PTHR37692">
    <property type="entry name" value="HYPOTHETICAL MEMBRANE SPANNING PROTEIN"/>
    <property type="match status" value="1"/>
</dbReference>
<dbReference type="AlphaFoldDB" id="A0A1G7D138"/>
<dbReference type="Pfam" id="PF04238">
    <property type="entry name" value="DUF420"/>
    <property type="match status" value="1"/>
</dbReference>
<dbReference type="InterPro" id="IPR007352">
    <property type="entry name" value="DUF420"/>
</dbReference>
<dbReference type="STRING" id="1391627.SAMN05216464_106191"/>
<keyword evidence="1" id="KW-1133">Transmembrane helix</keyword>
<dbReference type="OrthoDB" id="9811380at2"/>
<evidence type="ECO:0000313" key="3">
    <source>
        <dbReference type="Proteomes" id="UP000199072"/>
    </source>
</evidence>
<protein>
    <submittedName>
        <fullName evidence="2">Putative membrane protein</fullName>
    </submittedName>
</protein>
<reference evidence="2 3" key="1">
    <citation type="submission" date="2016-10" db="EMBL/GenBank/DDBJ databases">
        <authorList>
            <person name="de Groot N.N."/>
        </authorList>
    </citation>
    <scope>NUCLEOTIDE SEQUENCE [LARGE SCALE GENOMIC DNA]</scope>
    <source>
        <strain evidence="2 3">47C3B</strain>
    </source>
</reference>
<dbReference type="EMBL" id="FNAI01000006">
    <property type="protein sequence ID" value="SDE45231.1"/>
    <property type="molecule type" value="Genomic_DNA"/>
</dbReference>
<keyword evidence="1" id="KW-0472">Membrane</keyword>
<proteinExistence type="predicted"/>
<dbReference type="RefSeq" id="WP_091150098.1">
    <property type="nucleotide sequence ID" value="NZ_FNAI01000006.1"/>
</dbReference>
<feature type="transmembrane region" description="Helical" evidence="1">
    <location>
        <begin position="44"/>
        <end position="63"/>
    </location>
</feature>
<name>A0A1G7D138_9SPHI</name>
<dbReference type="PANTHER" id="PTHR37692:SF1">
    <property type="entry name" value="DUF420 DOMAIN-CONTAINING PROTEIN"/>
    <property type="match status" value="1"/>
</dbReference>
<keyword evidence="1" id="KW-0812">Transmembrane</keyword>
<sequence length="191" mass="21695">MSDKFILRFVAAITTFVILVVILLNRHLIPGPAVAPSFTPYLPMLNAVLNATCTVLLLTSLYFIKQGNITVHKRLNILTFCLSSLFLVSYILFHYLMRNDTVYGDINGDGKVLGQELTDYGTLRKVYLTILVPHIVLAAGVLPLILLSFHRGLQMQVQKHKKLVRWTFPIWLFVTASGVVVYLMIKPFYHF</sequence>
<evidence type="ECO:0000313" key="2">
    <source>
        <dbReference type="EMBL" id="SDE45231.1"/>
    </source>
</evidence>
<feature type="transmembrane region" description="Helical" evidence="1">
    <location>
        <begin position="126"/>
        <end position="147"/>
    </location>
</feature>
<feature type="transmembrane region" description="Helical" evidence="1">
    <location>
        <begin position="5"/>
        <end position="24"/>
    </location>
</feature>
<accession>A0A1G7D138</accession>